<dbReference type="KEGG" id="ipo:Ilyop_0658"/>
<organism evidence="1 2">
    <name type="scientific">Ilyobacter polytropus (strain ATCC 51220 / DSM 2926 / LMG 16218 / CuHBu1)</name>
    <dbReference type="NCBI Taxonomy" id="572544"/>
    <lineage>
        <taxon>Bacteria</taxon>
        <taxon>Fusobacteriati</taxon>
        <taxon>Fusobacteriota</taxon>
        <taxon>Fusobacteriia</taxon>
        <taxon>Fusobacteriales</taxon>
        <taxon>Fusobacteriaceae</taxon>
        <taxon>Ilyobacter</taxon>
    </lineage>
</organism>
<dbReference type="RefSeq" id="WP_013387115.1">
    <property type="nucleotide sequence ID" value="NC_014632.1"/>
</dbReference>
<sequence>MRKEFLLSRQSAIINFTAKYCDTREKLLDSQAFKTVLTSYMEIIKSKDNAVYNYFIKRSDNDLDNMVDNLIVVFKLLLVLQVEDISKIDSKYTLYFDKKEYFVELIEGIYSFWRKLERYSVVSNRRQGEGLQNVGFIEANNNFSNMILGVYRRIEETVIGYQHRVYRQLPAGANAGLIVNEVKWPCPHEYSFLERVPFIETIILEPPFIIYPKKNKREGIAKEVFTSPLSEASVNEHHWFCYPAKVGNLLAYIYFHKDFMCHGVTLCNLFELAKEDEYRNKKPDIIYVYGMKDFNNEKTTCFYKDKENSIILGYANYHEDIDYFGYMKTMILTLHNVYMMEQGNLPVHGAMVNVVTKTGKESNIVIVGDSGAGKSESIEALRALSENYVKDMKIIFDDMGVLKLNSKNQVVASGTEIGAFIRMDDLEQGYAYQSMDRSIFMNPDRENSRVVLPITSYNDIVKEYPVDYIFYANNYEDEDEIKFFKNSKEALKVFKEAKRLAKGTTSEKGMVTSYFANPFGPIQRKGRCDMLLNKYFSILFERGVKVGEVKTCLGITGMEKEGPKKLAVKLFEIIK</sequence>
<dbReference type="Proteomes" id="UP000006875">
    <property type="component" value="Chromosome"/>
</dbReference>
<keyword evidence="2" id="KW-1185">Reference proteome</keyword>
<dbReference type="STRING" id="572544.Ilyop_0658"/>
<proteinExistence type="predicted"/>
<evidence type="ECO:0008006" key="3">
    <source>
        <dbReference type="Google" id="ProtNLM"/>
    </source>
</evidence>
<evidence type="ECO:0000313" key="2">
    <source>
        <dbReference type="Proteomes" id="UP000006875"/>
    </source>
</evidence>
<gene>
    <name evidence="1" type="ordered locus">Ilyop_0658</name>
</gene>
<dbReference type="OrthoDB" id="7052199at2"/>
<dbReference type="EMBL" id="CP002281">
    <property type="protein sequence ID" value="ADO82445.1"/>
    <property type="molecule type" value="Genomic_DNA"/>
</dbReference>
<evidence type="ECO:0000313" key="1">
    <source>
        <dbReference type="EMBL" id="ADO82445.1"/>
    </source>
</evidence>
<name>E3H6S6_ILYPC</name>
<dbReference type="eggNOG" id="COG0444">
    <property type="taxonomic scope" value="Bacteria"/>
</dbReference>
<dbReference type="HOGENOM" id="CLU_468285_0_0_0"/>
<dbReference type="AlphaFoldDB" id="E3H6S6"/>
<dbReference type="SUPFAM" id="SSF53795">
    <property type="entry name" value="PEP carboxykinase-like"/>
    <property type="match status" value="1"/>
</dbReference>
<accession>E3H6S6</accession>
<reference evidence="1 2" key="1">
    <citation type="journal article" date="2010" name="Stand. Genomic Sci.">
        <title>Complete genome sequence of Ilyobacter polytropus type strain (CuHbu1).</title>
        <authorList>
            <person name="Sikorski J."/>
            <person name="Chertkov O."/>
            <person name="Lapidus A."/>
            <person name="Nolan M."/>
            <person name="Lucas S."/>
            <person name="Del Rio T.G."/>
            <person name="Tice H."/>
            <person name="Cheng J.F."/>
            <person name="Tapia R."/>
            <person name="Han C."/>
            <person name="Goodwin L."/>
            <person name="Pitluck S."/>
            <person name="Liolios K."/>
            <person name="Ivanova N."/>
            <person name="Mavromatis K."/>
            <person name="Mikhailova N."/>
            <person name="Pati A."/>
            <person name="Chen A."/>
            <person name="Palaniappan K."/>
            <person name="Land M."/>
            <person name="Hauser L."/>
            <person name="Chang Y.J."/>
            <person name="Jeffries C.D."/>
            <person name="Brambilla E."/>
            <person name="Yasawong M."/>
            <person name="Rohde M."/>
            <person name="Pukall R."/>
            <person name="Spring S."/>
            <person name="Goker M."/>
            <person name="Woyke T."/>
            <person name="Bristow J."/>
            <person name="Eisen J.A."/>
            <person name="Markowitz V."/>
            <person name="Hugenholtz P."/>
            <person name="Kyrpides N.C."/>
            <person name="Klenk H.P."/>
        </authorList>
    </citation>
    <scope>NUCLEOTIDE SEQUENCE [LARGE SCALE GENOMIC DNA]</scope>
    <source>
        <strain evidence="2">ATCC 51220 / DSM 2926 / LMG 16218 / CuHBu1</strain>
    </source>
</reference>
<protein>
    <recommendedName>
        <fullName evidence="3">Phosphoenolpyruvate carboxykinase</fullName>
    </recommendedName>
</protein>